<evidence type="ECO:0008006" key="3">
    <source>
        <dbReference type="Google" id="ProtNLM"/>
    </source>
</evidence>
<sequence>MTRLTDIIQITIDRQTQPVATTAFNVPMFLATHSNFSERAREYASTEAVMADFPDNSAVMRAARMAFSQNPRPNRLIVGRRNVPGATVSIVEVAPQTTYTMTLNGIPVSYMSKPAPVNEDDEPADTAVTICAGLVATFNVSPVQGITLTDNTDGTITVRSSETAWSLTTSANLSKSNMPSTEGWGAAVLAVSAANSKWYGATIESHVPADVLEVAATIESMSAKKIFGTSTDSVAVKNATAGNILETLNKAGYHRTFLLWNARADQDFPELGWMSSQLQEQPGSNTWSFKGIAGATYDELDDQESANIHDNKGNTYEFVGDANSTTFGSMVSGEWIDTMVGIDWFEARLRERLWFRQRNSKKIPYTKQGTTILETDVRAQLQEGIRVQLFTDTPAPRVRVRDANSMSPNDRARRFYDGIEFEAQLAGAIHIIGIRGVVTA</sequence>
<accession>A0A0A1IV14</accession>
<organism evidence="1 2">
    <name type="scientific">Pseudomonas phage vB_PaeM_PAO1_Ab17</name>
    <dbReference type="NCBI Taxonomy" id="1548904"/>
    <lineage>
        <taxon>Viruses</taxon>
        <taxon>Duplodnaviria</taxon>
        <taxon>Heunggongvirae</taxon>
        <taxon>Uroviricota</taxon>
        <taxon>Caudoviricetes</taxon>
        <taxon>Vandenendeviridae</taxon>
        <taxon>Nankokuvirus</taxon>
        <taxon>Nankokuvirus Ab03</taxon>
    </lineage>
</organism>
<proteinExistence type="predicted"/>
<evidence type="ECO:0000313" key="2">
    <source>
        <dbReference type="Proteomes" id="UP000030225"/>
    </source>
</evidence>
<dbReference type="EMBL" id="LN610576">
    <property type="protein sequence ID" value="CEF89556.1"/>
    <property type="molecule type" value="Genomic_DNA"/>
</dbReference>
<reference evidence="2" key="1">
    <citation type="journal article" date="2015" name="PLoS ONE">
        <title>Investigation of a Large Collection of Pseudomonas aeruginosa Bacteriophages Collected from a Single Environmental Source in Abidjan, Cote d'Ivoire.</title>
        <authorList>
            <person name="Essoh C."/>
            <person name="Latino L."/>
            <person name="Midoux C."/>
            <person name="Blouin Y."/>
            <person name="Loukou G."/>
            <person name="Nguetta S.P."/>
            <person name="Lathro S."/>
            <person name="Cablanmian A."/>
            <person name="Kouassi A.K."/>
            <person name="Vergnaud G."/>
            <person name="Pourcel C."/>
        </authorList>
    </citation>
    <scope>NUCLEOTIDE SEQUENCE [LARGE SCALE GENOMIC DNA]</scope>
</reference>
<dbReference type="InterPro" id="IPR021808">
    <property type="entry name" value="DUF3383"/>
</dbReference>
<evidence type="ECO:0000313" key="1">
    <source>
        <dbReference type="EMBL" id="CEF89556.1"/>
    </source>
</evidence>
<dbReference type="Proteomes" id="UP000030225">
    <property type="component" value="Segment"/>
</dbReference>
<gene>
    <name evidence="1" type="primary">ORF66</name>
</gene>
<dbReference type="Pfam" id="PF11863">
    <property type="entry name" value="DUF3383"/>
    <property type="match status" value="1"/>
</dbReference>
<name>A0A0A1IV14_9CAUD</name>
<protein>
    <recommendedName>
        <fullName evidence="3">Tail sheath protein</fullName>
    </recommendedName>
</protein>